<reference evidence="1 2" key="1">
    <citation type="submission" date="2019-02" db="EMBL/GenBank/DDBJ databases">
        <title>Genomic Encyclopedia of Type Strains, Phase IV (KMG-IV): sequencing the most valuable type-strain genomes for metagenomic binning, comparative biology and taxonomic classification.</title>
        <authorList>
            <person name="Goeker M."/>
        </authorList>
    </citation>
    <scope>NUCLEOTIDE SEQUENCE [LARGE SCALE GENOMIC DNA]</scope>
    <source>
        <strain evidence="1 2">DSM 21056</strain>
    </source>
</reference>
<protein>
    <recommendedName>
        <fullName evidence="3">HEAT repeat domain-containing protein</fullName>
    </recommendedName>
</protein>
<comment type="caution">
    <text evidence="1">The sequence shown here is derived from an EMBL/GenBank/DDBJ whole genome shotgun (WGS) entry which is preliminary data.</text>
</comment>
<name>A0A4Q8CYE4_9GAMM</name>
<keyword evidence="2" id="KW-1185">Reference proteome</keyword>
<dbReference type="EMBL" id="SHLI01000001">
    <property type="protein sequence ID" value="RZU97998.1"/>
    <property type="molecule type" value="Genomic_DNA"/>
</dbReference>
<proteinExistence type="predicted"/>
<sequence length="162" mass="18446">MWLRRRPRPDIHDTDPACRRAAIDAATVGHNALRRIVMNDPDHGVRQAAVGRLHDLVILRSVLERDRDASVREAARARYRQLLAGGDMLDIGYRRAALQACSDHQIIAHVARSAREPCLRHLAIGRIREPRLLDEIRQHDIDATVRAAADERLAVETQRLER</sequence>
<dbReference type="Proteomes" id="UP000292298">
    <property type="component" value="Unassembled WGS sequence"/>
</dbReference>
<evidence type="ECO:0008006" key="3">
    <source>
        <dbReference type="Google" id="ProtNLM"/>
    </source>
</evidence>
<dbReference type="AlphaFoldDB" id="A0A4Q8CYE4"/>
<organism evidence="1 2">
    <name type="scientific">Spiribacter vilamensis</name>
    <dbReference type="NCBI Taxonomy" id="531306"/>
    <lineage>
        <taxon>Bacteria</taxon>
        <taxon>Pseudomonadati</taxon>
        <taxon>Pseudomonadota</taxon>
        <taxon>Gammaproteobacteria</taxon>
        <taxon>Chromatiales</taxon>
        <taxon>Ectothiorhodospiraceae</taxon>
        <taxon>Spiribacter</taxon>
    </lineage>
</organism>
<evidence type="ECO:0000313" key="2">
    <source>
        <dbReference type="Proteomes" id="UP000292298"/>
    </source>
</evidence>
<evidence type="ECO:0000313" key="1">
    <source>
        <dbReference type="EMBL" id="RZU97998.1"/>
    </source>
</evidence>
<accession>A0A4Q8CYE4</accession>
<gene>
    <name evidence="1" type="ORF">EV698_0234</name>
</gene>